<gene>
    <name evidence="2" type="ORF">D5S19_05555</name>
</gene>
<dbReference type="AlphaFoldDB" id="A0A419I9B8"/>
<feature type="region of interest" description="Disordered" evidence="1">
    <location>
        <begin position="42"/>
        <end position="72"/>
    </location>
</feature>
<evidence type="ECO:0000256" key="1">
    <source>
        <dbReference type="SAM" id="MobiDB-lite"/>
    </source>
</evidence>
<sequence length="72" mass="7770">MFVAGHRVADPIRLTASPPWADSDAAGVRGRLSADTVSDRRRALGHALDDPEPSDSVRRGAGRPWSERFCVA</sequence>
<proteinExistence type="predicted"/>
<protein>
    <submittedName>
        <fullName evidence="2">Uncharacterized protein</fullName>
    </submittedName>
</protein>
<keyword evidence="3" id="KW-1185">Reference proteome</keyword>
<comment type="caution">
    <text evidence="2">The sequence shown here is derived from an EMBL/GenBank/DDBJ whole genome shotgun (WGS) entry which is preliminary data.</text>
</comment>
<name>A0A419I9B8_9PSEU</name>
<evidence type="ECO:0000313" key="3">
    <source>
        <dbReference type="Proteomes" id="UP000285112"/>
    </source>
</evidence>
<accession>A0A419I9B8</accession>
<dbReference type="Proteomes" id="UP000285112">
    <property type="component" value="Unassembled WGS sequence"/>
</dbReference>
<reference evidence="2 3" key="1">
    <citation type="submission" date="2018-09" db="EMBL/GenBank/DDBJ databases">
        <title>YIM PH 21725 draft genome.</title>
        <authorList>
            <person name="Miao C."/>
        </authorList>
    </citation>
    <scope>NUCLEOTIDE SEQUENCE [LARGE SCALE GENOMIC DNA]</scope>
    <source>
        <strain evidence="3">YIM PH21725</strain>
    </source>
</reference>
<evidence type="ECO:0000313" key="2">
    <source>
        <dbReference type="EMBL" id="RJQ89130.1"/>
    </source>
</evidence>
<organism evidence="2 3">
    <name type="scientific">Amycolatopsis panacis</name>
    <dbReference type="NCBI Taxonomy" id="2340917"/>
    <lineage>
        <taxon>Bacteria</taxon>
        <taxon>Bacillati</taxon>
        <taxon>Actinomycetota</taxon>
        <taxon>Actinomycetes</taxon>
        <taxon>Pseudonocardiales</taxon>
        <taxon>Pseudonocardiaceae</taxon>
        <taxon>Amycolatopsis</taxon>
    </lineage>
</organism>
<dbReference type="EMBL" id="QZFV01000061">
    <property type="protein sequence ID" value="RJQ89130.1"/>
    <property type="molecule type" value="Genomic_DNA"/>
</dbReference>